<dbReference type="VEuPathDB" id="FungiDB:CH63R_00271"/>
<proteinExistence type="predicted"/>
<feature type="coiled-coil region" evidence="1">
    <location>
        <begin position="26"/>
        <end position="53"/>
    </location>
</feature>
<dbReference type="OrthoDB" id="4844819at2759"/>
<dbReference type="GeneID" id="28859353"/>
<sequence length="464" mass="52739">MTNHASQTAESPSGRSAQAIRHWRPVVEHERAIEREQRRADISEADNRLLRERLEMTRMGSLTFWPFGRIGQQADNQTASIGEMQAENFRLRQQLEKKTSSIDTYMKGQEQAKARVSELEKKNSSLERQVEKIQAGVCELEENNSHLKRQVEKGQKDYEIDIKQHAHYIHKLEHKIKALKEQVAARDVVNAGSQRIANASKVSDDAILAIWNQMAYNVRSIVASLLTQCPSKEEVTGIVKLVPCEVSKFIKADFALLQNDDIRSSVVERYLWQSASDVIKGGSYDRTPDVWGGFAGTHLQLAFDAMLGSQNKDVESLLRWKAEGSSMIEKTIGVDKKALSDLVKEQTHAFSIFMPRDKQKDPSTWKELCEDIGKVFDQAVQLRSIFMCSRAHFEVRWVEDPSRSKNKTLFYRAESMDAEAWEVELNEKTVVYFGISPGLLKSGTANGVDYDKSKLLVKDRVVCK</sequence>
<dbReference type="EMBL" id="LTAN01000001">
    <property type="protein sequence ID" value="OBR15091.1"/>
    <property type="molecule type" value="Genomic_DNA"/>
</dbReference>
<evidence type="ECO:0000256" key="1">
    <source>
        <dbReference type="SAM" id="Coils"/>
    </source>
</evidence>
<keyword evidence="1" id="KW-0175">Coiled coil</keyword>
<accession>A0A1B7YST5</accession>
<organism evidence="3 4">
    <name type="scientific">Colletotrichum higginsianum (strain IMI 349063)</name>
    <name type="common">Crucifer anthracnose fungus</name>
    <dbReference type="NCBI Taxonomy" id="759273"/>
    <lineage>
        <taxon>Eukaryota</taxon>
        <taxon>Fungi</taxon>
        <taxon>Dikarya</taxon>
        <taxon>Ascomycota</taxon>
        <taxon>Pezizomycotina</taxon>
        <taxon>Sordariomycetes</taxon>
        <taxon>Hypocreomycetidae</taxon>
        <taxon>Glomerellales</taxon>
        <taxon>Glomerellaceae</taxon>
        <taxon>Colletotrichum</taxon>
        <taxon>Colletotrichum destructivum species complex</taxon>
    </lineage>
</organism>
<protein>
    <submittedName>
        <fullName evidence="3">Uncharacterized protein</fullName>
    </submittedName>
</protein>
<evidence type="ECO:0000313" key="3">
    <source>
        <dbReference type="EMBL" id="OBR15091.1"/>
    </source>
</evidence>
<reference evidence="4" key="1">
    <citation type="journal article" date="2017" name="BMC Genomics">
        <title>Gapless genome assembly of Colletotrichum higginsianum reveals chromosome structure and association of transposable elements with secondary metabolite gene clusters.</title>
        <authorList>
            <person name="Dallery J.-F."/>
            <person name="Lapalu N."/>
            <person name="Zampounis A."/>
            <person name="Pigne S."/>
            <person name="Luyten I."/>
            <person name="Amselem J."/>
            <person name="Wittenberg A.H.J."/>
            <person name="Zhou S."/>
            <person name="de Queiroz M.V."/>
            <person name="Robin G.P."/>
            <person name="Auger A."/>
            <person name="Hainaut M."/>
            <person name="Henrissat B."/>
            <person name="Kim K.-T."/>
            <person name="Lee Y.-H."/>
            <person name="Lespinet O."/>
            <person name="Schwartz D.C."/>
            <person name="Thon M.R."/>
            <person name="O'Connell R.J."/>
        </authorList>
    </citation>
    <scope>NUCLEOTIDE SEQUENCE [LARGE SCALE GENOMIC DNA]</scope>
    <source>
        <strain evidence="4">IMI 349063</strain>
    </source>
</reference>
<dbReference type="Proteomes" id="UP000092177">
    <property type="component" value="Chromosome 1"/>
</dbReference>
<dbReference type="AlphaFoldDB" id="A0A1B7YST5"/>
<feature type="coiled-coil region" evidence="1">
    <location>
        <begin position="102"/>
        <end position="136"/>
    </location>
</feature>
<gene>
    <name evidence="3" type="ORF">CH63R_00271</name>
</gene>
<evidence type="ECO:0000256" key="2">
    <source>
        <dbReference type="SAM" id="MobiDB-lite"/>
    </source>
</evidence>
<dbReference type="Gene3D" id="1.20.5.4090">
    <property type="match status" value="1"/>
</dbReference>
<dbReference type="RefSeq" id="XP_018163608.1">
    <property type="nucleotide sequence ID" value="XM_018295246.1"/>
</dbReference>
<keyword evidence="4" id="KW-1185">Reference proteome</keyword>
<evidence type="ECO:0000313" key="4">
    <source>
        <dbReference type="Proteomes" id="UP000092177"/>
    </source>
</evidence>
<comment type="caution">
    <text evidence="3">The sequence shown here is derived from an EMBL/GenBank/DDBJ whole genome shotgun (WGS) entry which is preliminary data.</text>
</comment>
<dbReference type="KEGG" id="chig:CH63R_00271"/>
<feature type="region of interest" description="Disordered" evidence="2">
    <location>
        <begin position="1"/>
        <end position="21"/>
    </location>
</feature>
<name>A0A1B7YST5_COLHI</name>
<feature type="compositionally biased region" description="Polar residues" evidence="2">
    <location>
        <begin position="1"/>
        <end position="16"/>
    </location>
</feature>